<dbReference type="AlphaFoldDB" id="A0A976M9L8"/>
<accession>A0A976M9L8</accession>
<dbReference type="OrthoDB" id="359189at2759"/>
<reference evidence="1" key="1">
    <citation type="submission" date="2022-07" db="EMBL/GenBank/DDBJ databases">
        <title>Evaluation of T. orientalis genome assembly methods using nanopore sequencing and analysis of variation between genomes.</title>
        <authorList>
            <person name="Yam J."/>
            <person name="Micallef M.L."/>
            <person name="Liu M."/>
            <person name="Djordjevic S.P."/>
            <person name="Bogema D.R."/>
            <person name="Jenkins C."/>
        </authorList>
    </citation>
    <scope>NUCLEOTIDE SEQUENCE</scope>
    <source>
        <strain evidence="1">Fish Creek</strain>
    </source>
</reference>
<dbReference type="EMBL" id="CP056068">
    <property type="protein sequence ID" value="UKJ90246.1"/>
    <property type="molecule type" value="Genomic_DNA"/>
</dbReference>
<gene>
    <name evidence="1" type="ORF">MACJ_001178</name>
</gene>
<name>A0A976M9L8_THEOR</name>
<proteinExistence type="predicted"/>
<evidence type="ECO:0000313" key="2">
    <source>
        <dbReference type="Proteomes" id="UP000244803"/>
    </source>
</evidence>
<evidence type="ECO:0000313" key="1">
    <source>
        <dbReference type="EMBL" id="UKJ90246.1"/>
    </source>
</evidence>
<organism evidence="1 2">
    <name type="scientific">Theileria orientalis</name>
    <dbReference type="NCBI Taxonomy" id="68886"/>
    <lineage>
        <taxon>Eukaryota</taxon>
        <taxon>Sar</taxon>
        <taxon>Alveolata</taxon>
        <taxon>Apicomplexa</taxon>
        <taxon>Aconoidasida</taxon>
        <taxon>Piroplasmida</taxon>
        <taxon>Theileriidae</taxon>
        <taxon>Theileria</taxon>
    </lineage>
</organism>
<protein>
    <submittedName>
        <fullName evidence="1">Uncharacterized protein</fullName>
    </submittedName>
</protein>
<sequence>MLNPATVLRKVKNEIGLRNHRPTKDDENTQETETNCIPIASLRMPYPIDMPNGYKLLHNPNCFFKRRFLTGVSSCKNISFIRANENFDLNDDSLQDLMKMLKFKSEPCYQRPYRLIADSKLCLKGNCDTVSKILRPGW</sequence>
<dbReference type="Proteomes" id="UP000244803">
    <property type="component" value="Chromosome 2"/>
</dbReference>